<dbReference type="GO" id="GO:0008194">
    <property type="term" value="F:UDP-glycosyltransferase activity"/>
    <property type="evidence" value="ECO:0007669"/>
    <property type="project" value="InterPro"/>
</dbReference>
<organism evidence="5 6">
    <name type="scientific">Dioscorea zingiberensis</name>
    <dbReference type="NCBI Taxonomy" id="325984"/>
    <lineage>
        <taxon>Eukaryota</taxon>
        <taxon>Viridiplantae</taxon>
        <taxon>Streptophyta</taxon>
        <taxon>Embryophyta</taxon>
        <taxon>Tracheophyta</taxon>
        <taxon>Spermatophyta</taxon>
        <taxon>Magnoliopsida</taxon>
        <taxon>Liliopsida</taxon>
        <taxon>Dioscoreales</taxon>
        <taxon>Dioscoreaceae</taxon>
        <taxon>Dioscorea</taxon>
    </lineage>
</organism>
<evidence type="ECO:0000256" key="4">
    <source>
        <dbReference type="SAM" id="Coils"/>
    </source>
</evidence>
<accession>A0A9D5D403</accession>
<proteinExistence type="inferred from homology"/>
<dbReference type="CDD" id="cd03784">
    <property type="entry name" value="GT1_Gtf-like"/>
    <property type="match status" value="1"/>
</dbReference>
<dbReference type="Proteomes" id="UP001085076">
    <property type="component" value="Miscellaneous, Linkage group lg01"/>
</dbReference>
<protein>
    <recommendedName>
        <fullName evidence="7">UDP-glycosyltransferases domain-containing protein</fullName>
    </recommendedName>
</protein>
<name>A0A9D5D403_9LILI</name>
<keyword evidence="6" id="KW-1185">Reference proteome</keyword>
<feature type="coiled-coil region" evidence="4">
    <location>
        <begin position="144"/>
        <end position="178"/>
    </location>
</feature>
<gene>
    <name evidence="5" type="ORF">J5N97_003322</name>
</gene>
<dbReference type="PROSITE" id="PS00375">
    <property type="entry name" value="UDPGT"/>
    <property type="match status" value="1"/>
</dbReference>
<evidence type="ECO:0000313" key="6">
    <source>
        <dbReference type="Proteomes" id="UP001085076"/>
    </source>
</evidence>
<dbReference type="PANTHER" id="PTHR48045:SF34">
    <property type="entry name" value="ISOFLAVONE 7-O-GLUCOSYLTRANSFERASE 1-LIKE"/>
    <property type="match status" value="1"/>
</dbReference>
<evidence type="ECO:0000256" key="1">
    <source>
        <dbReference type="ARBA" id="ARBA00009995"/>
    </source>
</evidence>
<evidence type="ECO:0000256" key="2">
    <source>
        <dbReference type="ARBA" id="ARBA00022679"/>
    </source>
</evidence>
<evidence type="ECO:0000256" key="3">
    <source>
        <dbReference type="RuleBase" id="RU003718"/>
    </source>
</evidence>
<dbReference type="AlphaFoldDB" id="A0A9D5D403"/>
<dbReference type="InterPro" id="IPR035595">
    <property type="entry name" value="UDP_glycos_trans_CS"/>
</dbReference>
<dbReference type="PANTHER" id="PTHR48045">
    <property type="entry name" value="UDP-GLYCOSYLTRANSFERASE 72B1"/>
    <property type="match status" value="1"/>
</dbReference>
<reference evidence="5" key="2">
    <citation type="journal article" date="2022" name="Hortic Res">
        <title>The genome of Dioscorea zingiberensis sheds light on the biosynthesis, origin and evolution of the medicinally important diosgenin saponins.</title>
        <authorList>
            <person name="Li Y."/>
            <person name="Tan C."/>
            <person name="Li Z."/>
            <person name="Guo J."/>
            <person name="Li S."/>
            <person name="Chen X."/>
            <person name="Wang C."/>
            <person name="Dai X."/>
            <person name="Yang H."/>
            <person name="Song W."/>
            <person name="Hou L."/>
            <person name="Xu J."/>
            <person name="Tong Z."/>
            <person name="Xu A."/>
            <person name="Yuan X."/>
            <person name="Wang W."/>
            <person name="Yang Q."/>
            <person name="Chen L."/>
            <person name="Sun Z."/>
            <person name="Wang K."/>
            <person name="Pan B."/>
            <person name="Chen J."/>
            <person name="Bao Y."/>
            <person name="Liu F."/>
            <person name="Qi X."/>
            <person name="Gang D.R."/>
            <person name="Wen J."/>
            <person name="Li J."/>
        </authorList>
    </citation>
    <scope>NUCLEOTIDE SEQUENCE</scope>
    <source>
        <strain evidence="5">Dzin_1.0</strain>
    </source>
</reference>
<evidence type="ECO:0008006" key="7">
    <source>
        <dbReference type="Google" id="ProtNLM"/>
    </source>
</evidence>
<sequence>MAGWDYLWVVRDVSFRPPEAIGKKGKIVAWASQSAVLQHEAVGGFVSHCGWNSALESIAAGKPLLAWPMIAEQSLNAKFLVEELRVGTRIGITAGEINGVVSREVVEKGVREMMADGEMRNKVEMFGRMAMTAVRDGGSSSQTLTELIEELRKVADDRREEVAEAAVEEESLVQLQRQDELVRANFVLDCCLVGFLRRMVSN</sequence>
<dbReference type="FunFam" id="3.40.50.2000:FF:000431">
    <property type="entry name" value="UDP-glycosyltransferase 90A1"/>
    <property type="match status" value="1"/>
</dbReference>
<keyword evidence="2 3" id="KW-0808">Transferase</keyword>
<comment type="caution">
    <text evidence="5">The sequence shown here is derived from an EMBL/GenBank/DDBJ whole genome shotgun (WGS) entry which is preliminary data.</text>
</comment>
<dbReference type="InterPro" id="IPR002213">
    <property type="entry name" value="UDP_glucos_trans"/>
</dbReference>
<keyword evidence="4" id="KW-0175">Coiled coil</keyword>
<comment type="similarity">
    <text evidence="1 3">Belongs to the UDP-glycosyltransferase family.</text>
</comment>
<dbReference type="EMBL" id="JAGGNH010000001">
    <property type="protein sequence ID" value="KAJ0984966.1"/>
    <property type="molecule type" value="Genomic_DNA"/>
</dbReference>
<dbReference type="OrthoDB" id="784214at2759"/>
<evidence type="ECO:0000313" key="5">
    <source>
        <dbReference type="EMBL" id="KAJ0984966.1"/>
    </source>
</evidence>
<dbReference type="SUPFAM" id="SSF53756">
    <property type="entry name" value="UDP-Glycosyltransferase/glycogen phosphorylase"/>
    <property type="match status" value="1"/>
</dbReference>
<keyword evidence="3" id="KW-0328">Glycosyltransferase</keyword>
<dbReference type="Gene3D" id="3.40.50.2000">
    <property type="entry name" value="Glycogen Phosphorylase B"/>
    <property type="match status" value="2"/>
</dbReference>
<dbReference type="Pfam" id="PF00201">
    <property type="entry name" value="UDPGT"/>
    <property type="match status" value="1"/>
</dbReference>
<reference evidence="5" key="1">
    <citation type="submission" date="2021-03" db="EMBL/GenBank/DDBJ databases">
        <authorList>
            <person name="Li Z."/>
            <person name="Yang C."/>
        </authorList>
    </citation>
    <scope>NUCLEOTIDE SEQUENCE</scope>
    <source>
        <strain evidence="5">Dzin_1.0</strain>
        <tissue evidence="5">Leaf</tissue>
    </source>
</reference>